<organism evidence="7 8">
    <name type="scientific">Thermosporothrix hazakensis</name>
    <dbReference type="NCBI Taxonomy" id="644383"/>
    <lineage>
        <taxon>Bacteria</taxon>
        <taxon>Bacillati</taxon>
        <taxon>Chloroflexota</taxon>
        <taxon>Ktedonobacteria</taxon>
        <taxon>Ktedonobacterales</taxon>
        <taxon>Thermosporotrichaceae</taxon>
        <taxon>Thermosporothrix</taxon>
    </lineage>
</organism>
<reference evidence="7 8" key="1">
    <citation type="submission" date="2018-06" db="EMBL/GenBank/DDBJ databases">
        <title>Genomic Encyclopedia of Archaeal and Bacterial Type Strains, Phase II (KMG-II): from individual species to whole genera.</title>
        <authorList>
            <person name="Goeker M."/>
        </authorList>
    </citation>
    <scope>NUCLEOTIDE SEQUENCE [LARGE SCALE GENOMIC DNA]</scope>
    <source>
        <strain evidence="7 8">ATCC BAA-1881</strain>
    </source>
</reference>
<dbReference type="SUPFAM" id="SSF51011">
    <property type="entry name" value="Glycosyl hydrolase domain"/>
    <property type="match status" value="1"/>
</dbReference>
<evidence type="ECO:0000256" key="4">
    <source>
        <dbReference type="RuleBase" id="RU361188"/>
    </source>
</evidence>
<dbReference type="PANTHER" id="PTHR11069:SF23">
    <property type="entry name" value="LYSOSOMAL ACID GLUCOSYLCERAMIDASE"/>
    <property type="match status" value="1"/>
</dbReference>
<dbReference type="Pfam" id="PF02055">
    <property type="entry name" value="Glyco_hydro_30"/>
    <property type="match status" value="1"/>
</dbReference>
<dbReference type="SUPFAM" id="SSF49384">
    <property type="entry name" value="Carbohydrate-binding domain"/>
    <property type="match status" value="1"/>
</dbReference>
<dbReference type="GO" id="GO:0005975">
    <property type="term" value="P:carbohydrate metabolic process"/>
    <property type="evidence" value="ECO:0007669"/>
    <property type="project" value="InterPro"/>
</dbReference>
<keyword evidence="2" id="KW-0732">Signal</keyword>
<dbReference type="InterPro" id="IPR033452">
    <property type="entry name" value="GH30_C"/>
</dbReference>
<dbReference type="GO" id="GO:0004348">
    <property type="term" value="F:glucosylceramidase activity"/>
    <property type="evidence" value="ECO:0007669"/>
    <property type="project" value="InterPro"/>
</dbReference>
<dbReference type="AlphaFoldDB" id="A0A326U4S1"/>
<dbReference type="Proteomes" id="UP000248806">
    <property type="component" value="Unassembled WGS sequence"/>
</dbReference>
<dbReference type="InterPro" id="IPR012291">
    <property type="entry name" value="CBM2_carb-bd_dom_sf"/>
</dbReference>
<feature type="region of interest" description="Disordered" evidence="5">
    <location>
        <begin position="473"/>
        <end position="507"/>
    </location>
</feature>
<dbReference type="InterPro" id="IPR033453">
    <property type="entry name" value="Glyco_hydro_30_TIM-barrel"/>
</dbReference>
<evidence type="ECO:0000256" key="3">
    <source>
        <dbReference type="ARBA" id="ARBA00022801"/>
    </source>
</evidence>
<proteinExistence type="inferred from homology"/>
<feature type="domain" description="CBM2" evidence="6">
    <location>
        <begin position="500"/>
        <end position="608"/>
    </location>
</feature>
<dbReference type="InterPro" id="IPR017853">
    <property type="entry name" value="GH"/>
</dbReference>
<keyword evidence="3 4" id="KW-0378">Hydrolase</keyword>
<evidence type="ECO:0000256" key="2">
    <source>
        <dbReference type="ARBA" id="ARBA00022729"/>
    </source>
</evidence>
<dbReference type="InterPro" id="IPR013780">
    <property type="entry name" value="Glyco_hydro_b"/>
</dbReference>
<accession>A0A326U4S1</accession>
<dbReference type="Gene3D" id="2.60.40.1180">
    <property type="entry name" value="Golgi alpha-mannosidase II"/>
    <property type="match status" value="1"/>
</dbReference>
<evidence type="ECO:0000256" key="5">
    <source>
        <dbReference type="SAM" id="MobiDB-lite"/>
    </source>
</evidence>
<sequence>MCKKQKTRLLLLLTVALLIVGVSVIEPSRTASAAALATINGAKKYQTIDGFGISEAFGAASDMHGASGLSPANQQKVLDLLFSPTTGAGLSILRNIIPSDTYHTILPTSPGSPTAPPTYKWDGNDWGQVWLSQQALQYGVNQIYADAWSAPGFMKTNNNESNGGTLCGVPNATCASGDWRQAYANYLVRYIQYYQSEGIPLSHVGFVNEPDFTASYSSMTMSPEQTTNFIKVLGPTLSNAGLKTKIVCCEPMSWNTEQSHVNAIMNDQAASSYVSIFSGHGYASPASTALQNTGNKHVWETEWSTFNNWDTAWDNGTESSGFTWAQRIHTGLTNANLNAFFFWWGAATKNDNESLILLNGDSYSISSRLWAFANYSRFIRPGATRLDATSDAAGLNLSAFLNTDGTIAVVALNTATSATSVSFSLPNTNISNGTATPYLTNGNNGTAQQTAIPISNGSFSATVPARSLVTYQIKGSSQQPTPTPSITPTPSQTPTVTPSPTAPPSPVQVSYQVVNQWPGGFTASIQITNNGTSTIQNWKLQFTFPGSQKITNLWNGQVTQSGNQVTITNASYNATIAPGSSVTIGFNGTWTTDNPAPNSFIFNGIPVS</sequence>
<dbReference type="Pfam" id="PF00553">
    <property type="entry name" value="CBM_2"/>
    <property type="match status" value="1"/>
</dbReference>
<dbReference type="OrthoDB" id="9760550at2"/>
<comment type="similarity">
    <text evidence="1 4">Belongs to the glycosyl hydrolase 30 family.</text>
</comment>
<name>A0A326U4S1_THEHA</name>
<dbReference type="InterPro" id="IPR008965">
    <property type="entry name" value="CBM2/CBM3_carb-bd_dom_sf"/>
</dbReference>
<evidence type="ECO:0000313" key="8">
    <source>
        <dbReference type="Proteomes" id="UP000248806"/>
    </source>
</evidence>
<comment type="caution">
    <text evidence="7">The sequence shown here is derived from an EMBL/GenBank/DDBJ whole genome shotgun (WGS) entry which is preliminary data.</text>
</comment>
<dbReference type="InterPro" id="IPR001139">
    <property type="entry name" value="Glyco_hydro_30"/>
</dbReference>
<dbReference type="PANTHER" id="PTHR11069">
    <property type="entry name" value="GLUCOSYLCERAMIDASE"/>
    <property type="match status" value="1"/>
</dbReference>
<dbReference type="Gene3D" id="2.60.40.290">
    <property type="match status" value="1"/>
</dbReference>
<evidence type="ECO:0000259" key="6">
    <source>
        <dbReference type="PROSITE" id="PS51173"/>
    </source>
</evidence>
<gene>
    <name evidence="7" type="ORF">EI42_03639</name>
</gene>
<dbReference type="Gene3D" id="3.20.20.80">
    <property type="entry name" value="Glycosidases"/>
    <property type="match status" value="1"/>
</dbReference>
<dbReference type="SUPFAM" id="SSF51445">
    <property type="entry name" value="(Trans)glycosidases"/>
    <property type="match status" value="1"/>
</dbReference>
<dbReference type="GO" id="GO:0016020">
    <property type="term" value="C:membrane"/>
    <property type="evidence" value="ECO:0007669"/>
    <property type="project" value="GOC"/>
</dbReference>
<dbReference type="GO" id="GO:0030247">
    <property type="term" value="F:polysaccharide binding"/>
    <property type="evidence" value="ECO:0007669"/>
    <property type="project" value="UniProtKB-UniRule"/>
</dbReference>
<evidence type="ECO:0000256" key="1">
    <source>
        <dbReference type="ARBA" id="ARBA00005382"/>
    </source>
</evidence>
<dbReference type="InterPro" id="IPR001919">
    <property type="entry name" value="CBD2"/>
</dbReference>
<dbReference type="PROSITE" id="PS51173">
    <property type="entry name" value="CBM2"/>
    <property type="match status" value="1"/>
</dbReference>
<keyword evidence="8" id="KW-1185">Reference proteome</keyword>
<keyword evidence="4" id="KW-0326">Glycosidase</keyword>
<dbReference type="Pfam" id="PF17189">
    <property type="entry name" value="Glyco_hydro_30C"/>
    <property type="match status" value="1"/>
</dbReference>
<feature type="compositionally biased region" description="Low complexity" evidence="5">
    <location>
        <begin position="488"/>
        <end position="499"/>
    </location>
</feature>
<dbReference type="RefSeq" id="WP_111324002.1">
    <property type="nucleotide sequence ID" value="NZ_BIFX01000002.1"/>
</dbReference>
<dbReference type="GO" id="GO:0006680">
    <property type="term" value="P:glucosylceramide catabolic process"/>
    <property type="evidence" value="ECO:0007669"/>
    <property type="project" value="TreeGrafter"/>
</dbReference>
<dbReference type="SMART" id="SM00637">
    <property type="entry name" value="CBD_II"/>
    <property type="match status" value="1"/>
</dbReference>
<evidence type="ECO:0000313" key="7">
    <source>
        <dbReference type="EMBL" id="PZW27076.1"/>
    </source>
</evidence>
<dbReference type="EMBL" id="QKUF01000013">
    <property type="protein sequence ID" value="PZW27076.1"/>
    <property type="molecule type" value="Genomic_DNA"/>
</dbReference>
<protein>
    <submittedName>
        <fullName evidence="7">O-glycosyl hydrolase</fullName>
    </submittedName>
</protein>